<accession>A0AA97APT0</accession>
<evidence type="ECO:0000256" key="1">
    <source>
        <dbReference type="SAM" id="Phobius"/>
    </source>
</evidence>
<sequence length="198" mass="23324">MRLSCYTQYYLRQFLYQYACCWHYPLFGVGLQSYLQEDINLRLQQLCPNHRELQGKLRELEKLIELHRKVDTTAFCARQNISQLEQRILWLLGLKFLALLPMLAVTVIPDHAASRFRFILDHNLYQGIRYTDQLYGRVIEFGADYNLPACHVLFSLSGHHTDVVLTVSKSCHEIWLNLRTPIYQEIYKPKYGIVQNAA</sequence>
<reference evidence="2" key="1">
    <citation type="submission" date="2020-05" db="EMBL/GenBank/DDBJ databases">
        <authorList>
            <person name="Zhu T."/>
            <person name="Keshari N."/>
            <person name="Lu X."/>
        </authorList>
    </citation>
    <scope>NUCLEOTIDE SEQUENCE</scope>
    <source>
        <strain evidence="2">NK1-12</strain>
    </source>
</reference>
<feature type="transmembrane region" description="Helical" evidence="1">
    <location>
        <begin position="88"/>
        <end position="108"/>
    </location>
</feature>
<protein>
    <submittedName>
        <fullName evidence="2">Uncharacterized protein</fullName>
    </submittedName>
</protein>
<dbReference type="EMBL" id="CP053586">
    <property type="protein sequence ID" value="WNZ22173.1"/>
    <property type="molecule type" value="Genomic_DNA"/>
</dbReference>
<dbReference type="RefSeq" id="WP_316433567.1">
    <property type="nucleotide sequence ID" value="NZ_CP053586.1"/>
</dbReference>
<proteinExistence type="predicted"/>
<keyword evidence="1" id="KW-1133">Transmembrane helix</keyword>
<evidence type="ECO:0000313" key="2">
    <source>
        <dbReference type="EMBL" id="WNZ22173.1"/>
    </source>
</evidence>
<gene>
    <name evidence="2" type="ORF">HJG54_04370</name>
</gene>
<organism evidence="2">
    <name type="scientific">Leptolyngbya sp. NK1-12</name>
    <dbReference type="NCBI Taxonomy" id="2547451"/>
    <lineage>
        <taxon>Bacteria</taxon>
        <taxon>Bacillati</taxon>
        <taxon>Cyanobacteriota</taxon>
        <taxon>Cyanophyceae</taxon>
        <taxon>Leptolyngbyales</taxon>
        <taxon>Leptolyngbyaceae</taxon>
        <taxon>Leptolyngbya group</taxon>
        <taxon>Leptolyngbya</taxon>
    </lineage>
</organism>
<name>A0AA97APT0_9CYAN</name>
<keyword evidence="1" id="KW-0812">Transmembrane</keyword>
<keyword evidence="1" id="KW-0472">Membrane</keyword>
<dbReference type="AlphaFoldDB" id="A0AA97APT0"/>